<evidence type="ECO:0000259" key="5">
    <source>
        <dbReference type="Pfam" id="PF00419"/>
    </source>
</evidence>
<feature type="domain" description="Fimbrial-type adhesion" evidence="5">
    <location>
        <begin position="224"/>
        <end position="369"/>
    </location>
</feature>
<name>A0A3N2S213_9ENTR</name>
<comment type="caution">
    <text evidence="6">The sequence shown here is derived from an EMBL/GenBank/DDBJ whole genome shotgun (WGS) entry which is preliminary data.</text>
</comment>
<organism evidence="6 7">
    <name type="scientific">Kluyvera ascorbata</name>
    <dbReference type="NCBI Taxonomy" id="51288"/>
    <lineage>
        <taxon>Bacteria</taxon>
        <taxon>Pseudomonadati</taxon>
        <taxon>Pseudomonadota</taxon>
        <taxon>Gammaproteobacteria</taxon>
        <taxon>Enterobacterales</taxon>
        <taxon>Enterobacteriaceae</taxon>
        <taxon>Kluyvera</taxon>
    </lineage>
</organism>
<proteinExistence type="inferred from homology"/>
<dbReference type="AlphaFoldDB" id="A0A3N2S213"/>
<dbReference type="GO" id="GO:0043709">
    <property type="term" value="P:cell adhesion involved in single-species biofilm formation"/>
    <property type="evidence" value="ECO:0007669"/>
    <property type="project" value="TreeGrafter"/>
</dbReference>
<evidence type="ECO:0000313" key="7">
    <source>
        <dbReference type="Proteomes" id="UP000268051"/>
    </source>
</evidence>
<dbReference type="GO" id="GO:0009289">
    <property type="term" value="C:pilus"/>
    <property type="evidence" value="ECO:0007669"/>
    <property type="project" value="UniProtKB-SubCell"/>
</dbReference>
<dbReference type="PANTHER" id="PTHR33420">
    <property type="entry name" value="FIMBRIAL SUBUNIT ELFA-RELATED"/>
    <property type="match status" value="1"/>
</dbReference>
<dbReference type="InterPro" id="IPR050263">
    <property type="entry name" value="Bact_Fimbrial_Adh_Pro"/>
</dbReference>
<dbReference type="InterPro" id="IPR000259">
    <property type="entry name" value="Adhesion_dom_fimbrial"/>
</dbReference>
<evidence type="ECO:0000256" key="3">
    <source>
        <dbReference type="ARBA" id="ARBA00022729"/>
    </source>
</evidence>
<evidence type="ECO:0000256" key="2">
    <source>
        <dbReference type="ARBA" id="ARBA00006671"/>
    </source>
</evidence>
<dbReference type="Pfam" id="PF00419">
    <property type="entry name" value="Fimbrial"/>
    <property type="match status" value="1"/>
</dbReference>
<sequence length="370" mass="39714">MISAAQWPGSSQPSRWTPLIDLLKSAINDVETVMKTIKNLLFFLLLMGVASTAFAGSSDSCTNASGSTQNENFDVTTSLTADTNVAGKTAQVVRSGDINMHATCPKVSSNKNNYTYRSYVSNYPVVETSGNWKYLSLNDYLEGALRVTDAVAGDIYAPANYAKMGQDSCVSKGCNFPVSDSDITLQIKIARPFVGNVTIPQTRLFNVYINRNNTSSFGTPVYTISFSGSITVPQSCEVNSNQVITIDFGTISSGNFKTKGQKPSGFTPVSKQVPVKCSGGVSEMASLSFRFQGQADVNEPTAIASDNSDIAVQFTDILGNVITPNTGTIPFQLENYTATVPFTVFPISATGKKPQQGVFHAQAYIVVDFN</sequence>
<evidence type="ECO:0000256" key="4">
    <source>
        <dbReference type="ARBA" id="ARBA00023263"/>
    </source>
</evidence>
<dbReference type="EMBL" id="RHFN01000011">
    <property type="protein sequence ID" value="ROU13782.1"/>
    <property type="molecule type" value="Genomic_DNA"/>
</dbReference>
<dbReference type="OrthoDB" id="8582771at2"/>
<dbReference type="PANTHER" id="PTHR33420:SF31">
    <property type="entry name" value="TYPE 1 FIMBRIN D-MANNOSE SPECIFIC ADHESIN"/>
    <property type="match status" value="1"/>
</dbReference>
<dbReference type="InterPro" id="IPR036937">
    <property type="entry name" value="Adhesion_dom_fimbrial_sf"/>
</dbReference>
<reference evidence="6 7" key="1">
    <citation type="submission" date="2018-10" db="EMBL/GenBank/DDBJ databases">
        <title>Horizontal transference of carbapenem resistance between Klebsiella pneumoniae and Kluyvera ascorbata during abdominal infection: a case report.</title>
        <authorList>
            <person name="Raro O.H.F."/>
            <person name="Lima-Morales D."/>
            <person name="Barth A.L."/>
            <person name="Paim T.G.S."/>
            <person name="Mott M.P."/>
            <person name="Riche C.V.W."/>
            <person name="Teixeira U.F."/>
            <person name="Waechter F."/>
            <person name="Dias C.A.G."/>
        </authorList>
    </citation>
    <scope>NUCLEOTIDE SEQUENCE [LARGE SCALE GENOMIC DNA]</scope>
    <source>
        <strain evidence="6 7">OT2</strain>
    </source>
</reference>
<evidence type="ECO:0000313" key="6">
    <source>
        <dbReference type="EMBL" id="ROU13782.1"/>
    </source>
</evidence>
<evidence type="ECO:0000256" key="1">
    <source>
        <dbReference type="ARBA" id="ARBA00004561"/>
    </source>
</evidence>
<accession>A0A3N2S213</accession>
<dbReference type="SUPFAM" id="SSF49401">
    <property type="entry name" value="Bacterial adhesins"/>
    <property type="match status" value="1"/>
</dbReference>
<keyword evidence="4" id="KW-0281">Fimbrium</keyword>
<dbReference type="InterPro" id="IPR008966">
    <property type="entry name" value="Adhesion_dom_sf"/>
</dbReference>
<dbReference type="Proteomes" id="UP000268051">
    <property type="component" value="Unassembled WGS sequence"/>
</dbReference>
<dbReference type="Gene3D" id="2.60.40.1090">
    <property type="entry name" value="Fimbrial-type adhesion domain"/>
    <property type="match status" value="1"/>
</dbReference>
<comment type="similarity">
    <text evidence="2">Belongs to the fimbrial protein family.</text>
</comment>
<keyword evidence="3" id="KW-0732">Signal</keyword>
<comment type="subcellular location">
    <subcellularLocation>
        <location evidence="1">Fimbrium</location>
    </subcellularLocation>
</comment>
<protein>
    <submittedName>
        <fullName evidence="6">Fimbrial protein</fullName>
    </submittedName>
</protein>
<gene>
    <name evidence="6" type="ORF">EB837_12735</name>
</gene>